<dbReference type="Pfam" id="PF10711">
    <property type="entry name" value="DUF2513"/>
    <property type="match status" value="1"/>
</dbReference>
<dbReference type="Proteomes" id="UP000841146">
    <property type="component" value="Unassembled WGS sequence"/>
</dbReference>
<sequence>MKINYDCIRDVLLSVRDQEEYGDLHSDFFTESLGDKYSFHELANAVSLILYEGLAVGDYPTGNMDGNYDYIIRFLTVSGDQFINSVKDDSVWSKAKEEVKNNPIQTLFSFAQIAVSFFR</sequence>
<evidence type="ECO:0000313" key="1">
    <source>
        <dbReference type="EMBL" id="HAC0014388.1"/>
    </source>
</evidence>
<reference evidence="2 3" key="1">
    <citation type="journal article" date="2018" name="Genome Biol.">
        <title>SKESA: strategic k-mer extension for scrupulous assemblies.</title>
        <authorList>
            <person name="Souvorov A."/>
            <person name="Agarwala R."/>
            <person name="Lipman D.J."/>
        </authorList>
    </citation>
    <scope>NUCLEOTIDE SEQUENCE [LARGE SCALE GENOMIC DNA]</scope>
    <source>
        <strain evidence="2">CFIAFB20170037</strain>
        <strain evidence="1 3">CFIAFB20170045</strain>
    </source>
</reference>
<dbReference type="AlphaFoldDB" id="A0A3A2XA05"/>
<name>A0A3A2XA05_LISMN</name>
<protein>
    <submittedName>
        <fullName evidence="2">DUF2513 domain-containing protein</fullName>
    </submittedName>
</protein>
<accession>A0A3A2XA05</accession>
<dbReference type="EMBL" id="DAAJCS010000017">
    <property type="protein sequence ID" value="HAC0014388.1"/>
    <property type="molecule type" value="Genomic_DNA"/>
</dbReference>
<evidence type="ECO:0000313" key="3">
    <source>
        <dbReference type="Proteomes" id="UP000841146"/>
    </source>
</evidence>
<evidence type="ECO:0000313" key="2">
    <source>
        <dbReference type="EMBL" id="HAC0276767.1"/>
    </source>
</evidence>
<dbReference type="Proteomes" id="UP000842809">
    <property type="component" value="Unassembled WGS sequence"/>
</dbReference>
<dbReference type="RefSeq" id="WP_014931716.1">
    <property type="nucleotide sequence ID" value="NZ_CP025565.1"/>
</dbReference>
<dbReference type="EMBL" id="DAAJFY010000020">
    <property type="protein sequence ID" value="HAC0276767.1"/>
    <property type="molecule type" value="Genomic_DNA"/>
</dbReference>
<reference evidence="2" key="2">
    <citation type="submission" date="2020-01" db="EMBL/GenBank/DDBJ databases">
        <authorList>
            <consortium name="NCBI Pathogen Detection Project"/>
        </authorList>
    </citation>
    <scope>NUCLEOTIDE SEQUENCE</scope>
    <source>
        <strain evidence="2">CFIAFB20170037</strain>
        <strain evidence="1">CFIAFB20170045</strain>
    </source>
</reference>
<comment type="caution">
    <text evidence="2">The sequence shown here is derived from an EMBL/GenBank/DDBJ whole genome shotgun (WGS) entry which is preliminary data.</text>
</comment>
<proteinExistence type="predicted"/>
<organism evidence="2">
    <name type="scientific">Listeria monocytogenes</name>
    <dbReference type="NCBI Taxonomy" id="1639"/>
    <lineage>
        <taxon>Bacteria</taxon>
        <taxon>Bacillati</taxon>
        <taxon>Bacillota</taxon>
        <taxon>Bacilli</taxon>
        <taxon>Bacillales</taxon>
        <taxon>Listeriaceae</taxon>
        <taxon>Listeria</taxon>
    </lineage>
</organism>
<gene>
    <name evidence="1" type="ORF">GYX23_15490</name>
    <name evidence="2" type="ORF">GYY14_15510</name>
</gene>
<dbReference type="InterPro" id="IPR019650">
    <property type="entry name" value="DUF2513"/>
</dbReference>